<dbReference type="Proteomes" id="UP000000448">
    <property type="component" value="Chromosome"/>
</dbReference>
<accession>B9L679</accession>
<evidence type="ECO:0000259" key="1">
    <source>
        <dbReference type="Pfam" id="PF02581"/>
    </source>
</evidence>
<proteinExistence type="predicted"/>
<name>B9L679_NAUPA</name>
<reference evidence="2 3" key="1">
    <citation type="journal article" date="2009" name="PLoS Genet.">
        <title>Adaptations to submarine hydrothermal environments exemplified by the genome of Nautilia profundicola.</title>
        <authorList>
            <person name="Campbell B.J."/>
            <person name="Smith J.L."/>
            <person name="Hanson T.E."/>
            <person name="Klotz M.G."/>
            <person name="Stein L.Y."/>
            <person name="Lee C.K."/>
            <person name="Wu D."/>
            <person name="Robinson J.M."/>
            <person name="Khouri H.M."/>
            <person name="Eisen J.A."/>
            <person name="Cary S.C."/>
        </authorList>
    </citation>
    <scope>NUCLEOTIDE SEQUENCE [LARGE SCALE GENOMIC DNA]</scope>
    <source>
        <strain evidence="3">ATCC BAA-1463 / DSM 18972 / AmH</strain>
    </source>
</reference>
<dbReference type="Pfam" id="PF02581">
    <property type="entry name" value="TMP-TENI"/>
    <property type="match status" value="1"/>
</dbReference>
<dbReference type="CDD" id="cd00564">
    <property type="entry name" value="TMP_TenI"/>
    <property type="match status" value="1"/>
</dbReference>
<dbReference type="eggNOG" id="COG0352">
    <property type="taxonomic scope" value="Bacteria"/>
</dbReference>
<dbReference type="InterPro" id="IPR036206">
    <property type="entry name" value="ThiamineP_synth_sf"/>
</dbReference>
<feature type="domain" description="Thiamine phosphate synthase/TenI" evidence="1">
    <location>
        <begin position="7"/>
        <end position="169"/>
    </location>
</feature>
<sequence>MRKLIKYMITDPKYTLEETKTTILKHKPDFVCYRNKQYYNENEIIEFAKFAKDYAKVFINIDSLKNTRLLYLFDGVHLPSSKLSLIDSFENKTIIASTHNTEEVKKSQKADFITFSPIFESKNRPGLGIETLNRICELHKNVIALGGIVSDKEVEEIKKSKAVGFASIRYFFT</sequence>
<dbReference type="AlphaFoldDB" id="B9L679"/>
<dbReference type="KEGG" id="nam:NAMH_1476"/>
<evidence type="ECO:0000313" key="2">
    <source>
        <dbReference type="EMBL" id="ACM92640.1"/>
    </source>
</evidence>
<dbReference type="HOGENOM" id="CLU_018272_5_0_7"/>
<dbReference type="InterPro" id="IPR022998">
    <property type="entry name" value="ThiamineP_synth_TenI"/>
</dbReference>
<gene>
    <name evidence="2" type="ordered locus">NAMH_1476</name>
</gene>
<keyword evidence="3" id="KW-1185">Reference proteome</keyword>
<dbReference type="EMBL" id="CP001279">
    <property type="protein sequence ID" value="ACM92640.1"/>
    <property type="molecule type" value="Genomic_DNA"/>
</dbReference>
<dbReference type="GO" id="GO:0009228">
    <property type="term" value="P:thiamine biosynthetic process"/>
    <property type="evidence" value="ECO:0007669"/>
    <property type="project" value="UniProtKB-KW"/>
</dbReference>
<dbReference type="InterPro" id="IPR013785">
    <property type="entry name" value="Aldolase_TIM"/>
</dbReference>
<evidence type="ECO:0000313" key="3">
    <source>
        <dbReference type="Proteomes" id="UP000000448"/>
    </source>
</evidence>
<dbReference type="Gene3D" id="3.20.20.70">
    <property type="entry name" value="Aldolase class I"/>
    <property type="match status" value="1"/>
</dbReference>
<dbReference type="RefSeq" id="WP_012664011.1">
    <property type="nucleotide sequence ID" value="NC_012115.1"/>
</dbReference>
<dbReference type="OrthoDB" id="5347413at2"/>
<dbReference type="STRING" id="598659.NAMH_1476"/>
<dbReference type="SUPFAM" id="SSF51391">
    <property type="entry name" value="Thiamin phosphate synthase"/>
    <property type="match status" value="1"/>
</dbReference>
<protein>
    <submittedName>
        <fullName evidence="2">Thiamine monophosphate synthase</fullName>
    </submittedName>
</protein>
<organism evidence="2 3">
    <name type="scientific">Nautilia profundicola (strain ATCC BAA-1463 / DSM 18972 / AmH)</name>
    <dbReference type="NCBI Taxonomy" id="598659"/>
    <lineage>
        <taxon>Bacteria</taxon>
        <taxon>Pseudomonadati</taxon>
        <taxon>Campylobacterota</taxon>
        <taxon>Epsilonproteobacteria</taxon>
        <taxon>Nautiliales</taxon>
        <taxon>Nautiliaceae</taxon>
        <taxon>Nautilia</taxon>
    </lineage>
</organism>